<feature type="compositionally biased region" description="Basic and acidic residues" evidence="1">
    <location>
        <begin position="293"/>
        <end position="309"/>
    </location>
</feature>
<dbReference type="AlphaFoldDB" id="A0A3P7XRK7"/>
<evidence type="ECO:0000313" key="4">
    <source>
        <dbReference type="Proteomes" id="UP000050761"/>
    </source>
</evidence>
<dbReference type="EMBL" id="UZAH01026213">
    <property type="protein sequence ID" value="VDO77196.1"/>
    <property type="molecule type" value="Genomic_DNA"/>
</dbReference>
<evidence type="ECO:0000256" key="1">
    <source>
        <dbReference type="SAM" id="MobiDB-lite"/>
    </source>
</evidence>
<dbReference type="Pfam" id="PF00078">
    <property type="entry name" value="RVT_1"/>
    <property type="match status" value="1"/>
</dbReference>
<dbReference type="CDD" id="cd01650">
    <property type="entry name" value="RT_nLTR_like"/>
    <property type="match status" value="1"/>
</dbReference>
<accession>A0A3P7XRK7</accession>
<name>A0A3P7XRK7_HELPZ</name>
<feature type="compositionally biased region" description="Basic and acidic residues" evidence="1">
    <location>
        <begin position="117"/>
        <end position="128"/>
    </location>
</feature>
<feature type="domain" description="Reverse transcriptase" evidence="2">
    <location>
        <begin position="166"/>
        <end position="278"/>
    </location>
</feature>
<reference evidence="3 4" key="1">
    <citation type="submission" date="2018-11" db="EMBL/GenBank/DDBJ databases">
        <authorList>
            <consortium name="Pathogen Informatics"/>
        </authorList>
    </citation>
    <scope>NUCLEOTIDE SEQUENCE [LARGE SCALE GENOMIC DNA]</scope>
</reference>
<evidence type="ECO:0000259" key="2">
    <source>
        <dbReference type="Pfam" id="PF00078"/>
    </source>
</evidence>
<sequence>MDNVNGEYDRFVHHLHDSAKEAESLKTTKRRLSPKTLELLHQRGAAQASGNYQLTSEFAKLCRAAIKEDLKERRAEELREAAEEGLSIRNARRNFANFKTKMTALRRPGGTVTSSRKTMEKDQTRTPEEPPASAHLHPGAALRTIPVGVKVPSQWKTSKAVLLYKKGDVHDIGNYRPICLLSVVYKLFSRVTLNRISRTLDEGQPREQAGFRRRFSTIDHIHTITKLIEVSWEYKLRIQPDRPHTHHYEAHRSVARNKLPLCLTFIDLKKAFDSVETEASQHFCSIAGATGPRVDDQPRDNDHPRDNKPLDAAQRQRRGSNHVYCGIEDAPDRRRKRGGQHPTDPI</sequence>
<proteinExistence type="predicted"/>
<gene>
    <name evidence="3" type="ORF">HPBE_LOCUS8647</name>
</gene>
<dbReference type="OrthoDB" id="410104at2759"/>
<evidence type="ECO:0000313" key="5">
    <source>
        <dbReference type="WBParaSite" id="HPBE_0000864601-mRNA-1"/>
    </source>
</evidence>
<organism evidence="3">
    <name type="scientific">Heligmosomoides polygyrus</name>
    <name type="common">Parasitic roundworm</name>
    <dbReference type="NCBI Taxonomy" id="6339"/>
    <lineage>
        <taxon>Eukaryota</taxon>
        <taxon>Metazoa</taxon>
        <taxon>Ecdysozoa</taxon>
        <taxon>Nematoda</taxon>
        <taxon>Chromadorea</taxon>
        <taxon>Rhabditida</taxon>
        <taxon>Rhabditina</taxon>
        <taxon>Rhabditomorpha</taxon>
        <taxon>Strongyloidea</taxon>
        <taxon>Heligmosomidae</taxon>
        <taxon>Heligmosomoides</taxon>
    </lineage>
</organism>
<dbReference type="WBParaSite" id="HPBE_0000864601-mRNA-1">
    <property type="protein sequence ID" value="HPBE_0000864601-mRNA-1"/>
    <property type="gene ID" value="HPBE_0000864601"/>
</dbReference>
<feature type="region of interest" description="Disordered" evidence="1">
    <location>
        <begin position="107"/>
        <end position="136"/>
    </location>
</feature>
<dbReference type="Proteomes" id="UP000050761">
    <property type="component" value="Unassembled WGS sequence"/>
</dbReference>
<dbReference type="PANTHER" id="PTHR19446">
    <property type="entry name" value="REVERSE TRANSCRIPTASES"/>
    <property type="match status" value="1"/>
</dbReference>
<keyword evidence="4" id="KW-1185">Reference proteome</keyword>
<dbReference type="InterPro" id="IPR000477">
    <property type="entry name" value="RT_dom"/>
</dbReference>
<evidence type="ECO:0000313" key="3">
    <source>
        <dbReference type="EMBL" id="VDO77196.1"/>
    </source>
</evidence>
<protein>
    <submittedName>
        <fullName evidence="5">Reverse transcriptase domain-containing protein</fullName>
    </submittedName>
</protein>
<feature type="region of interest" description="Disordered" evidence="1">
    <location>
        <begin position="288"/>
        <end position="346"/>
    </location>
</feature>
<reference evidence="5" key="2">
    <citation type="submission" date="2019-09" db="UniProtKB">
        <authorList>
            <consortium name="WormBaseParasite"/>
        </authorList>
    </citation>
    <scope>IDENTIFICATION</scope>
</reference>